<dbReference type="Gene3D" id="3.10.100.10">
    <property type="entry name" value="Mannose-Binding Protein A, subunit A"/>
    <property type="match status" value="1"/>
</dbReference>
<name>A0ABX7XE71_9FLAO</name>
<evidence type="ECO:0000313" key="1">
    <source>
        <dbReference type="EMBL" id="QTV06226.1"/>
    </source>
</evidence>
<proteinExistence type="predicted"/>
<dbReference type="Proteomes" id="UP000672011">
    <property type="component" value="Chromosome"/>
</dbReference>
<dbReference type="InterPro" id="IPR016186">
    <property type="entry name" value="C-type_lectin-like/link_sf"/>
</dbReference>
<dbReference type="InterPro" id="IPR016187">
    <property type="entry name" value="CTDL_fold"/>
</dbReference>
<dbReference type="CDD" id="cd00037">
    <property type="entry name" value="CLECT"/>
    <property type="match status" value="1"/>
</dbReference>
<dbReference type="EMBL" id="CP072842">
    <property type="protein sequence ID" value="QTV06226.1"/>
    <property type="molecule type" value="Genomic_DNA"/>
</dbReference>
<evidence type="ECO:0000313" key="2">
    <source>
        <dbReference type="Proteomes" id="UP000672011"/>
    </source>
</evidence>
<accession>A0ABX7XE71</accession>
<sequence length="387" mass="44080">MKKLFILLTFYTIQLQAQIRVNVLENNQKPEAILQIDNNPNQTPKGVLLPRIQLTDKYDFTPFETEPKTGLIVFNTLKSLDFQVGVYSWTGDMWELSSNNNIKEYIEQQVDTKFLGYTPKREVPSRLRVGNEFSISLVNGGTASAKLLKCITWEIPNIGSDFGPLLKNTYCIYNVSSSAGTESDLSTNLTWFDAFQFAKQQEGHLLTVTDDREWDFVKKNVLNQEVVGDAAVNKKSWLGSIRINDRYVGTVSAPSNNRDRMKFVWVTNENSVSIWTDPQRILQTHYEAGYPSIDMNTPLNISNTADNNNDITNYAAYITSTQVNSERQWRVMNSEGVNTKIRSYLNNNREVELSPTNIDNGNTDDFKSVNIIVEYTNFNESNLVNTP</sequence>
<dbReference type="RefSeq" id="WP_230476868.1">
    <property type="nucleotide sequence ID" value="NZ_CP072842.1"/>
</dbReference>
<reference evidence="1 2" key="1">
    <citation type="journal article" date="2021" name="Int. J. Syst. Evol. Microbiol.">
        <title>Faecalibacter bovis sp. nov., isolated from cow faeces.</title>
        <authorList>
            <person name="Li F."/>
            <person name="Zhao W."/>
            <person name="Hong Q."/>
            <person name="Shao Q."/>
            <person name="Song J."/>
            <person name="Yang S."/>
        </authorList>
    </citation>
    <scope>NUCLEOTIDE SEQUENCE [LARGE SCALE GENOMIC DNA]</scope>
    <source>
        <strain evidence="1 2">ZY171143</strain>
    </source>
</reference>
<dbReference type="SUPFAM" id="SSF56436">
    <property type="entry name" value="C-type lectin-like"/>
    <property type="match status" value="1"/>
</dbReference>
<keyword evidence="2" id="KW-1185">Reference proteome</keyword>
<protein>
    <submittedName>
        <fullName evidence="1">C-type lectin domain-containing protein</fullName>
    </submittedName>
</protein>
<organism evidence="1 2">
    <name type="scientific">Faecalibacter bovis</name>
    <dbReference type="NCBI Taxonomy" id="2898187"/>
    <lineage>
        <taxon>Bacteria</taxon>
        <taxon>Pseudomonadati</taxon>
        <taxon>Bacteroidota</taxon>
        <taxon>Flavobacteriia</taxon>
        <taxon>Flavobacteriales</taxon>
        <taxon>Weeksellaceae</taxon>
        <taxon>Faecalibacter</taxon>
    </lineage>
</organism>
<gene>
    <name evidence="1" type="ORF">J9309_02525</name>
</gene>
<reference evidence="2" key="2">
    <citation type="submission" date="2021-04" db="EMBL/GenBank/DDBJ databases">
        <title>Taxonomy of Flavobacteriaceae bacterium ZY171143.</title>
        <authorList>
            <person name="Li F."/>
        </authorList>
    </citation>
    <scope>NUCLEOTIDE SEQUENCE [LARGE SCALE GENOMIC DNA]</scope>
    <source>
        <strain evidence="2">ZY171143</strain>
    </source>
</reference>